<dbReference type="InterPro" id="IPR011990">
    <property type="entry name" value="TPR-like_helical_dom_sf"/>
</dbReference>
<comment type="caution">
    <text evidence="3">The sequence shown here is derived from an EMBL/GenBank/DDBJ whole genome shotgun (WGS) entry which is preliminary data.</text>
</comment>
<feature type="domain" description="CHAT" evidence="2">
    <location>
        <begin position="1005"/>
        <end position="1279"/>
    </location>
</feature>
<evidence type="ECO:0000259" key="2">
    <source>
        <dbReference type="Pfam" id="PF12770"/>
    </source>
</evidence>
<dbReference type="Gene3D" id="1.25.40.10">
    <property type="entry name" value="Tetratricopeptide repeat domain"/>
    <property type="match status" value="2"/>
</dbReference>
<feature type="repeat" description="TPR" evidence="1">
    <location>
        <begin position="774"/>
        <end position="807"/>
    </location>
</feature>
<organism evidence="3 4">
    <name type="scientific">Discina gigas</name>
    <dbReference type="NCBI Taxonomy" id="1032678"/>
    <lineage>
        <taxon>Eukaryota</taxon>
        <taxon>Fungi</taxon>
        <taxon>Dikarya</taxon>
        <taxon>Ascomycota</taxon>
        <taxon>Pezizomycotina</taxon>
        <taxon>Pezizomycetes</taxon>
        <taxon>Pezizales</taxon>
        <taxon>Discinaceae</taxon>
        <taxon>Discina</taxon>
    </lineage>
</organism>
<evidence type="ECO:0000256" key="1">
    <source>
        <dbReference type="PROSITE-ProRule" id="PRU00339"/>
    </source>
</evidence>
<dbReference type="EMBL" id="JBBBZM010000231">
    <property type="protein sequence ID" value="KAL0631597.1"/>
    <property type="molecule type" value="Genomic_DNA"/>
</dbReference>
<keyword evidence="4" id="KW-1185">Reference proteome</keyword>
<sequence>MAFSNSPYKVSEIRADHPNHLALSFYTKDPTLEWNWLLERIHVLPLLPAADTGRRAMPRKKVLLLNSEYTTARNKRREDIRRAEKIINTLPDDSPSRGEHFLALALLFDSSYKLTGSPRDLRDAIRWAKEGVAATPEEHPDCGKHLHELGLLISSRWHKKKSKDDMEEISRCTRGAIKATPRNHPNWGKYRIDLSWFFISDFEITNPQAPMQKLIRSAMEVARATPDSDLNRAERLREVAMWFFIKYEETKTESELQEAIRWAHEAVAAAPDDNPDRGRFTGLARVLSYMSLARKSEAKALRESIRCATESQPDDPNQGQRMQDIALVFGSKYWQTKGQGDLQEAIHWTKKAVKVTHGDDPNHAKRLNDLAIYFTARYDHTKAPGDLREAISWAKEAAAATPDENSDRGKLLHVLAECFSSKYDYTAVQGDLEDAILCAREAVIEISGENPNRGEYLHELARLFACRYRDTKTPSDLEEAIRCNTEAVAATPTNNWNRGLYLIDLSLRIWSRFDQSRELDDLLEAISKAADAVQATPDDHPKRGPYLLTLGQMLVSRYEETRCFDDLEEAIAVQRQGLALINDDDPDRGSFVRQLCLSVWSRYYRTGMSEHLEESVRLGNETIATCDKNDPNRGKCLTQMGNWECYRYNETGELEHLQAAIKWDVEAVESAPRSGEIRALCLNNQGLRLYARFQKLATTRDLEKAIHCAREALSAVMQDSRIRGQINRSLGCYLKSKSRSNDVPAAKQYDYRSQAVGFFEADSASLDQLPVHRRRSLLHAGHLLVEDSRWERAFVHFKSAIQLLPKPLQSSKRHSVVEELRGLSSLIASLSLQAGHTAFTALRYLELGCGVISSQIFDSRNDVSDLDHRNLMLCLKYQYLTNMLDSPTHDHSSSDFNRRSNLLAQLERVAQEIRLVERLEGLQLPPWSHDLGSLAKLGPIIAFNITGTRSDAIIITSTGIKSIPLPNLNYSEVEANARLITEDLTKGTLGTTHERSEKMKVILLWLWSSAVKPVLTELELIPSNREPLPCVWWVTDGPMAQMPIHAAGDYFKDSNGHTFQHVVSSYTPTIEALAYAREASSKVSKQPNKRVLLVGIATTPANDTLGNIPGFQKQPKDIEEIIFTCATMRRPKNPSKYSVLNALPDSDPEQDSSSSRFYLLYDRDNDMVEPLTIRGISDVEAPNAVVVYLSGEHLLHEAIHLTREFQLAGFPHVIGTLWTGGEGLAAEVAQIFYRNLFSLLEEGVLENAVARAFHSAIVSLWEKERNNPLSWAPFIHVGA</sequence>
<reference evidence="3 4" key="1">
    <citation type="submission" date="2024-02" db="EMBL/GenBank/DDBJ databases">
        <title>Discinaceae phylogenomics.</title>
        <authorList>
            <person name="Dirks A.C."/>
            <person name="James T.Y."/>
        </authorList>
    </citation>
    <scope>NUCLEOTIDE SEQUENCE [LARGE SCALE GENOMIC DNA]</scope>
    <source>
        <strain evidence="3 4">ACD0624</strain>
    </source>
</reference>
<evidence type="ECO:0000313" key="4">
    <source>
        <dbReference type="Proteomes" id="UP001447188"/>
    </source>
</evidence>
<accession>A0ABR3G6M0</accession>
<dbReference type="Pfam" id="PF12770">
    <property type="entry name" value="CHAT"/>
    <property type="match status" value="1"/>
</dbReference>
<dbReference type="PROSITE" id="PS50005">
    <property type="entry name" value="TPR"/>
    <property type="match status" value="1"/>
</dbReference>
<protein>
    <recommendedName>
        <fullName evidence="2">CHAT domain-containing protein</fullName>
    </recommendedName>
</protein>
<gene>
    <name evidence="3" type="ORF">Q9L58_009540</name>
</gene>
<dbReference type="InterPro" id="IPR024983">
    <property type="entry name" value="CHAT_dom"/>
</dbReference>
<dbReference type="InterPro" id="IPR019734">
    <property type="entry name" value="TPR_rpt"/>
</dbReference>
<proteinExistence type="predicted"/>
<name>A0ABR3G6M0_9PEZI</name>
<evidence type="ECO:0000313" key="3">
    <source>
        <dbReference type="EMBL" id="KAL0631597.1"/>
    </source>
</evidence>
<keyword evidence="1" id="KW-0802">TPR repeat</keyword>
<dbReference type="Proteomes" id="UP001447188">
    <property type="component" value="Unassembled WGS sequence"/>
</dbReference>
<dbReference type="SUPFAM" id="SSF81901">
    <property type="entry name" value="HCP-like"/>
    <property type="match status" value="1"/>
</dbReference>